<dbReference type="EMBL" id="CAEZXM010000297">
    <property type="protein sequence ID" value="CAB4705009.1"/>
    <property type="molecule type" value="Genomic_DNA"/>
</dbReference>
<dbReference type="InterPro" id="IPR003699">
    <property type="entry name" value="QueA"/>
</dbReference>
<reference evidence="5" key="1">
    <citation type="submission" date="2020-05" db="EMBL/GenBank/DDBJ databases">
        <authorList>
            <person name="Chiriac C."/>
            <person name="Salcher M."/>
            <person name="Ghai R."/>
            <person name="Kavagutti S V."/>
        </authorList>
    </citation>
    <scope>NUCLEOTIDE SEQUENCE</scope>
</reference>
<name>A0A6J6Q1Q5_9ZZZZ</name>
<dbReference type="InterPro" id="IPR042118">
    <property type="entry name" value="QueA_dom1"/>
</dbReference>
<keyword evidence="3" id="KW-0949">S-adenosyl-L-methionine</keyword>
<dbReference type="InterPro" id="IPR042119">
    <property type="entry name" value="QueA_dom2"/>
</dbReference>
<evidence type="ECO:0000256" key="1">
    <source>
        <dbReference type="ARBA" id="ARBA00022490"/>
    </source>
</evidence>
<keyword evidence="4" id="KW-0671">Queuosine biosynthesis</keyword>
<dbReference type="PANTHER" id="PTHR30307:SF0">
    <property type="entry name" value="S-ADENOSYLMETHIONINE:TRNA RIBOSYLTRANSFERASE-ISOMERASE"/>
    <property type="match status" value="1"/>
</dbReference>
<dbReference type="Gene3D" id="3.40.1780.10">
    <property type="entry name" value="QueA-like"/>
    <property type="match status" value="1"/>
</dbReference>
<dbReference type="Pfam" id="PF02547">
    <property type="entry name" value="Queuosine_synth"/>
    <property type="match status" value="1"/>
</dbReference>
<organism evidence="5">
    <name type="scientific">freshwater metagenome</name>
    <dbReference type="NCBI Taxonomy" id="449393"/>
    <lineage>
        <taxon>unclassified sequences</taxon>
        <taxon>metagenomes</taxon>
        <taxon>ecological metagenomes</taxon>
    </lineage>
</organism>
<protein>
    <submittedName>
        <fullName evidence="5">Unannotated protein</fullName>
    </submittedName>
</protein>
<sequence>MVVRLADFDYELPVERIAQTPIEPRDSAKLLVDQGASASLHLHVSDLHQMLRPGDLLVVNDSRVIPARLALHRHTGGAAEVLLLEPIAGAGTDRRVWEALVRPGKKLKVGEQLLASDNTPLVEIGPRTAAGDTFEVTLLGEGDALDLLATHGEMPLPPYINARLGESERYQTVYSKEPGSAAAPTAGLHFTPAVLENLQAMGVEIARVELVVGLDTFQPMSVENPLDHRIHSERYRVTAEALEQCRSSKRVVAVGTTATRALESAATFGELEGRTRLFIHRGYEWKLVDLLMTNFHLPKTTLLMMIDAFVGQRWRSLYETALANDYRFLSFGDAMLLDRSL</sequence>
<dbReference type="Gene3D" id="2.40.10.240">
    <property type="entry name" value="QueA-like"/>
    <property type="match status" value="1"/>
</dbReference>
<evidence type="ECO:0000313" key="5">
    <source>
        <dbReference type="EMBL" id="CAB4705009.1"/>
    </source>
</evidence>
<evidence type="ECO:0000256" key="4">
    <source>
        <dbReference type="ARBA" id="ARBA00022785"/>
    </source>
</evidence>
<dbReference type="NCBIfam" id="NF001140">
    <property type="entry name" value="PRK00147.1"/>
    <property type="match status" value="1"/>
</dbReference>
<proteinExistence type="inferred from homology"/>
<dbReference type="InterPro" id="IPR036100">
    <property type="entry name" value="QueA_sf"/>
</dbReference>
<accession>A0A6J6Q1Q5</accession>
<dbReference type="GO" id="GO:0008616">
    <property type="term" value="P:tRNA queuosine(34) biosynthetic process"/>
    <property type="evidence" value="ECO:0007669"/>
    <property type="project" value="UniProtKB-KW"/>
</dbReference>
<dbReference type="NCBIfam" id="TIGR00113">
    <property type="entry name" value="queA"/>
    <property type="match status" value="1"/>
</dbReference>
<dbReference type="GO" id="GO:0051075">
    <property type="term" value="F:S-adenosylmethionine:tRNA ribosyltransferase-isomerase activity"/>
    <property type="evidence" value="ECO:0007669"/>
    <property type="project" value="TreeGrafter"/>
</dbReference>
<evidence type="ECO:0000256" key="2">
    <source>
        <dbReference type="ARBA" id="ARBA00022679"/>
    </source>
</evidence>
<keyword evidence="1" id="KW-0963">Cytoplasm</keyword>
<dbReference type="PANTHER" id="PTHR30307">
    <property type="entry name" value="S-ADENOSYLMETHIONINE:TRNA RIBOSYLTRANSFERASE-ISOMERASE"/>
    <property type="match status" value="1"/>
</dbReference>
<dbReference type="SUPFAM" id="SSF111337">
    <property type="entry name" value="QueA-like"/>
    <property type="match status" value="1"/>
</dbReference>
<dbReference type="AlphaFoldDB" id="A0A6J6Q1Q5"/>
<dbReference type="HAMAP" id="MF_00113">
    <property type="entry name" value="QueA"/>
    <property type="match status" value="1"/>
</dbReference>
<keyword evidence="2" id="KW-0808">Transferase</keyword>
<evidence type="ECO:0000256" key="3">
    <source>
        <dbReference type="ARBA" id="ARBA00022691"/>
    </source>
</evidence>
<gene>
    <name evidence="5" type="ORF">UFOPK2366_01455</name>
</gene>